<comment type="caution">
    <text evidence="1">The sequence shown here is derived from an EMBL/GenBank/DDBJ whole genome shotgun (WGS) entry which is preliminary data.</text>
</comment>
<evidence type="ECO:0000313" key="1">
    <source>
        <dbReference type="EMBL" id="KAK5080012.1"/>
    </source>
</evidence>
<dbReference type="SUPFAM" id="SSF51197">
    <property type="entry name" value="Clavaminate synthase-like"/>
    <property type="match status" value="1"/>
</dbReference>
<proteinExistence type="predicted"/>
<dbReference type="InterPro" id="IPR008775">
    <property type="entry name" value="Phytyl_CoA_dOase-like"/>
</dbReference>
<dbReference type="PANTHER" id="PTHR21308">
    <property type="entry name" value="PHYTANOYL-COA ALPHA-HYDROXYLASE"/>
    <property type="match status" value="1"/>
</dbReference>
<organism evidence="1 2">
    <name type="scientific">Lithohypha guttulata</name>
    <dbReference type="NCBI Taxonomy" id="1690604"/>
    <lineage>
        <taxon>Eukaryota</taxon>
        <taxon>Fungi</taxon>
        <taxon>Dikarya</taxon>
        <taxon>Ascomycota</taxon>
        <taxon>Pezizomycotina</taxon>
        <taxon>Eurotiomycetes</taxon>
        <taxon>Chaetothyriomycetidae</taxon>
        <taxon>Chaetothyriales</taxon>
        <taxon>Trichomeriaceae</taxon>
        <taxon>Lithohypha</taxon>
    </lineage>
</organism>
<accession>A0ABR0JZ36</accession>
<evidence type="ECO:0008006" key="3">
    <source>
        <dbReference type="Google" id="ProtNLM"/>
    </source>
</evidence>
<dbReference type="InterPro" id="IPR047128">
    <property type="entry name" value="PhyH"/>
</dbReference>
<dbReference type="Proteomes" id="UP001345013">
    <property type="component" value="Unassembled WGS sequence"/>
</dbReference>
<dbReference type="EMBL" id="JAVRRG010000160">
    <property type="protein sequence ID" value="KAK5080012.1"/>
    <property type="molecule type" value="Genomic_DNA"/>
</dbReference>
<reference evidence="1 2" key="1">
    <citation type="submission" date="2023-08" db="EMBL/GenBank/DDBJ databases">
        <title>Black Yeasts Isolated from many extreme environments.</title>
        <authorList>
            <person name="Coleine C."/>
            <person name="Stajich J.E."/>
            <person name="Selbmann L."/>
        </authorList>
    </citation>
    <scope>NUCLEOTIDE SEQUENCE [LARGE SCALE GENOMIC DNA]</scope>
    <source>
        <strain evidence="1 2">CCFEE 5885</strain>
    </source>
</reference>
<keyword evidence="2" id="KW-1185">Reference proteome</keyword>
<name>A0ABR0JZ36_9EURO</name>
<protein>
    <recommendedName>
        <fullName evidence="3">Phytanoyl-CoA dioxygenase</fullName>
    </recommendedName>
</protein>
<evidence type="ECO:0000313" key="2">
    <source>
        <dbReference type="Proteomes" id="UP001345013"/>
    </source>
</evidence>
<dbReference type="PANTHER" id="PTHR21308:SF8">
    <property type="entry name" value="PHYTANOYL-COA DIOXYGENASE FAMILY PROTEIN (AFU_ORTHOLOGUE AFUA_2G09620)"/>
    <property type="match status" value="1"/>
</dbReference>
<sequence>MTASGHLNGAGAMDDYTDKVDRTTSGRLYHTNTPSSISMLKILCSRTIDKSFYPHCKSTPNNIPVYDLSSCSSADEATVSALQEEWHSILHTGPGVYVLKHFYAAPYLPVIDQSNEVFDRIIAAEAANSRGDHFAASNANSRIWNSLQKHAIAEPRSFVQYYANPWLRHASESWLGPDYTVTAQVNIVRPGGAPQMPHRDYHLGFQTAEQCAHWPKTMHAASQFLTLQGAVAHSDMPLESGPTRFLPFSQLLEDGYMAWRRDDVKEYFADKWVSLPLEKGDAVFFNPALIHAAGENRTEPGPDGIDRSANLLQISSAFGKTMEKIDHEQIVIGCWDELRAQTEAGKLNELETECAVRAMADGYPFPTNLDKRPPAPGGMAPESQLDIVLRALKGHLTKTEVVQLLRQFREESSA</sequence>
<dbReference type="Pfam" id="PF05721">
    <property type="entry name" value="PhyH"/>
    <property type="match status" value="1"/>
</dbReference>
<gene>
    <name evidence="1" type="ORF">LTR24_008719</name>
</gene>
<dbReference type="Gene3D" id="2.60.120.620">
    <property type="entry name" value="q2cbj1_9rhob like domain"/>
    <property type="match status" value="1"/>
</dbReference>